<dbReference type="RefSeq" id="WP_230738303.1">
    <property type="nucleotide sequence ID" value="NZ_JAJNDB010000006.1"/>
</dbReference>
<sequence length="118" mass="12972">MRRTGRRIEGLTAWDVALVQRVRQGGSVRPDEWLRFASGVENLDARLEVDDGFDDCGYDDDGCDEDLRPLPCDGSVCCPCGRCPGLELARGVDTPSRGDEQHRRPTARVSGQAVGPER</sequence>
<protein>
    <submittedName>
        <fullName evidence="2">Uncharacterized protein</fullName>
    </submittedName>
</protein>
<evidence type="ECO:0000313" key="2">
    <source>
        <dbReference type="EMBL" id="MCD2196440.1"/>
    </source>
</evidence>
<dbReference type="Proteomes" id="UP001199469">
    <property type="component" value="Unassembled WGS sequence"/>
</dbReference>
<proteinExistence type="predicted"/>
<feature type="region of interest" description="Disordered" evidence="1">
    <location>
        <begin position="91"/>
        <end position="118"/>
    </location>
</feature>
<reference evidence="2 3" key="1">
    <citation type="submission" date="2021-11" db="EMBL/GenBank/DDBJ databases">
        <title>Draft genome sequence of Actinomycetospora sp. SF1 isolated from the rhizosphere soil.</title>
        <authorList>
            <person name="Duangmal K."/>
            <person name="Chantavorakit T."/>
        </authorList>
    </citation>
    <scope>NUCLEOTIDE SEQUENCE [LARGE SCALE GENOMIC DNA]</scope>
    <source>
        <strain evidence="2 3">TBRC 5722</strain>
    </source>
</reference>
<dbReference type="EMBL" id="JAJNDB010000006">
    <property type="protein sequence ID" value="MCD2196440.1"/>
    <property type="molecule type" value="Genomic_DNA"/>
</dbReference>
<organism evidence="2 3">
    <name type="scientific">Actinomycetospora endophytica</name>
    <dbReference type="NCBI Taxonomy" id="2291215"/>
    <lineage>
        <taxon>Bacteria</taxon>
        <taxon>Bacillati</taxon>
        <taxon>Actinomycetota</taxon>
        <taxon>Actinomycetes</taxon>
        <taxon>Pseudonocardiales</taxon>
        <taxon>Pseudonocardiaceae</taxon>
        <taxon>Actinomycetospora</taxon>
    </lineage>
</organism>
<gene>
    <name evidence="2" type="ORF">LQ327_23985</name>
</gene>
<name>A0ABS8PDT2_9PSEU</name>
<comment type="caution">
    <text evidence="2">The sequence shown here is derived from an EMBL/GenBank/DDBJ whole genome shotgun (WGS) entry which is preliminary data.</text>
</comment>
<keyword evidence="3" id="KW-1185">Reference proteome</keyword>
<evidence type="ECO:0000313" key="3">
    <source>
        <dbReference type="Proteomes" id="UP001199469"/>
    </source>
</evidence>
<accession>A0ABS8PDT2</accession>
<evidence type="ECO:0000256" key="1">
    <source>
        <dbReference type="SAM" id="MobiDB-lite"/>
    </source>
</evidence>